<evidence type="ECO:0000256" key="5">
    <source>
        <dbReference type="SAM" id="MobiDB-lite"/>
    </source>
</evidence>
<feature type="compositionally biased region" description="Polar residues" evidence="5">
    <location>
        <begin position="7"/>
        <end position="24"/>
    </location>
</feature>
<dbReference type="CDD" id="cd05918">
    <property type="entry name" value="A_NRPS_SidN3_like"/>
    <property type="match status" value="2"/>
</dbReference>
<dbReference type="SUPFAM" id="SSF52777">
    <property type="entry name" value="CoA-dependent acyltransferases"/>
    <property type="match status" value="4"/>
</dbReference>
<dbReference type="GO" id="GO:0005737">
    <property type="term" value="C:cytoplasm"/>
    <property type="evidence" value="ECO:0007669"/>
    <property type="project" value="TreeGrafter"/>
</dbReference>
<dbReference type="InterPro" id="IPR010071">
    <property type="entry name" value="AA_adenyl_dom"/>
</dbReference>
<dbReference type="InterPro" id="IPR020845">
    <property type="entry name" value="AMP-binding_CS"/>
</dbReference>
<evidence type="ECO:0000256" key="3">
    <source>
        <dbReference type="ARBA" id="ARBA00022598"/>
    </source>
</evidence>
<dbReference type="Gene3D" id="3.30.559.30">
    <property type="entry name" value="Nonribosomal peptide synthetase, condensation domain"/>
    <property type="match status" value="2"/>
</dbReference>
<dbReference type="EMBL" id="CDHK01000019">
    <property type="protein sequence ID" value="CEJ62614.1"/>
    <property type="molecule type" value="Genomic_DNA"/>
</dbReference>
<dbReference type="InterPro" id="IPR009081">
    <property type="entry name" value="PP-bd_ACP"/>
</dbReference>
<name>A0A0F7U102_PENBI</name>
<dbReference type="Pfam" id="PF00550">
    <property type="entry name" value="PP-binding"/>
    <property type="match status" value="2"/>
</dbReference>
<dbReference type="PANTHER" id="PTHR45527">
    <property type="entry name" value="NONRIBOSOMAL PEPTIDE SYNTHETASE"/>
    <property type="match status" value="1"/>
</dbReference>
<dbReference type="Pfam" id="PF00501">
    <property type="entry name" value="AMP-binding"/>
    <property type="match status" value="2"/>
</dbReference>
<evidence type="ECO:0000259" key="6">
    <source>
        <dbReference type="PROSITE" id="PS50075"/>
    </source>
</evidence>
<dbReference type="FunFam" id="3.40.50.12780:FF:000014">
    <property type="entry name" value="Nonribosomal peptide synthetase 1"/>
    <property type="match status" value="1"/>
</dbReference>
<dbReference type="InterPro" id="IPR023213">
    <property type="entry name" value="CAT-like_dom_sf"/>
</dbReference>
<dbReference type="InterPro" id="IPR006162">
    <property type="entry name" value="Ppantetheine_attach_site"/>
</dbReference>
<dbReference type="InterPro" id="IPR042099">
    <property type="entry name" value="ANL_N_sf"/>
</dbReference>
<feature type="domain" description="Carrier" evidence="6">
    <location>
        <begin position="2081"/>
        <end position="2154"/>
    </location>
</feature>
<dbReference type="PANTHER" id="PTHR45527:SF3">
    <property type="entry name" value="SIDEROPHORE SYNTHETASE (EUROFUNG)"/>
    <property type="match status" value="1"/>
</dbReference>
<dbReference type="NCBIfam" id="TIGR01733">
    <property type="entry name" value="AA-adenyl-dom"/>
    <property type="match status" value="2"/>
</dbReference>
<dbReference type="Gene3D" id="3.40.50.980">
    <property type="match status" value="2"/>
</dbReference>
<comment type="similarity">
    <text evidence="4">Belongs to the NRP synthetase family.</text>
</comment>
<dbReference type="GO" id="GO:0044550">
    <property type="term" value="P:secondary metabolite biosynthetic process"/>
    <property type="evidence" value="ECO:0007669"/>
    <property type="project" value="TreeGrafter"/>
</dbReference>
<dbReference type="Gene3D" id="1.10.1200.10">
    <property type="entry name" value="ACP-like"/>
    <property type="match status" value="2"/>
</dbReference>
<dbReference type="CDD" id="cd19545">
    <property type="entry name" value="FUM14_C_NRPS-like"/>
    <property type="match status" value="1"/>
</dbReference>
<dbReference type="Gene3D" id="3.30.559.10">
    <property type="entry name" value="Chloramphenicol acetyltransferase-like domain"/>
    <property type="match status" value="2"/>
</dbReference>
<reference evidence="8" key="1">
    <citation type="journal article" date="2015" name="Genome Announc.">
        <title>Draft genome sequence of the fungus Penicillium brasilianum MG11.</title>
        <authorList>
            <person name="Horn F."/>
            <person name="Linde J."/>
            <person name="Mattern D.J."/>
            <person name="Walther G."/>
            <person name="Guthke R."/>
            <person name="Brakhage A.A."/>
            <person name="Valiante V."/>
        </authorList>
    </citation>
    <scope>NUCLEOTIDE SEQUENCE [LARGE SCALE GENOMIC DNA]</scope>
    <source>
        <strain evidence="8">MG11</strain>
    </source>
</reference>
<gene>
    <name evidence="7" type="ORF">PMG11_11111</name>
</gene>
<keyword evidence="3" id="KW-0436">Ligase</keyword>
<feature type="region of interest" description="Disordered" evidence="5">
    <location>
        <begin position="1"/>
        <end position="25"/>
    </location>
</feature>
<dbReference type="Proteomes" id="UP000042958">
    <property type="component" value="Unassembled WGS sequence"/>
</dbReference>
<evidence type="ECO:0000256" key="2">
    <source>
        <dbReference type="ARBA" id="ARBA00022553"/>
    </source>
</evidence>
<keyword evidence="8" id="KW-1185">Reference proteome</keyword>
<dbReference type="GO" id="GO:0031177">
    <property type="term" value="F:phosphopantetheine binding"/>
    <property type="evidence" value="ECO:0007669"/>
    <property type="project" value="TreeGrafter"/>
</dbReference>
<evidence type="ECO:0000313" key="8">
    <source>
        <dbReference type="Proteomes" id="UP000042958"/>
    </source>
</evidence>
<dbReference type="SUPFAM" id="SSF47336">
    <property type="entry name" value="ACP-like"/>
    <property type="match status" value="2"/>
</dbReference>
<accession>A0A0F7U102</accession>
<proteinExistence type="inferred from homology"/>
<dbReference type="STRING" id="104259.A0A0F7U102"/>
<evidence type="ECO:0000256" key="4">
    <source>
        <dbReference type="ARBA" id="ARBA00029454"/>
    </source>
</evidence>
<dbReference type="InterPro" id="IPR000873">
    <property type="entry name" value="AMP-dep_synth/lig_dom"/>
</dbReference>
<feature type="domain" description="Carrier" evidence="6">
    <location>
        <begin position="1004"/>
        <end position="1080"/>
    </location>
</feature>
<dbReference type="PROSITE" id="PS50075">
    <property type="entry name" value="CARRIER"/>
    <property type="match status" value="2"/>
</dbReference>
<dbReference type="InterPro" id="IPR001242">
    <property type="entry name" value="Condensation_dom"/>
</dbReference>
<keyword evidence="2" id="KW-0597">Phosphoprotein</keyword>
<dbReference type="OrthoDB" id="416786at2759"/>
<dbReference type="PROSITE" id="PS00012">
    <property type="entry name" value="PHOSPHOPANTETHEINE"/>
    <property type="match status" value="1"/>
</dbReference>
<dbReference type="Gene3D" id="3.40.50.12780">
    <property type="entry name" value="N-terminal domain of ligase-like"/>
    <property type="match status" value="1"/>
</dbReference>
<dbReference type="Pfam" id="PF00668">
    <property type="entry name" value="Condensation"/>
    <property type="match status" value="2"/>
</dbReference>
<dbReference type="Gene3D" id="3.30.300.30">
    <property type="match status" value="2"/>
</dbReference>
<dbReference type="InterPro" id="IPR045851">
    <property type="entry name" value="AMP-bd_C_sf"/>
</dbReference>
<organism evidence="7 8">
    <name type="scientific">Penicillium brasilianum</name>
    <dbReference type="NCBI Taxonomy" id="104259"/>
    <lineage>
        <taxon>Eukaryota</taxon>
        <taxon>Fungi</taxon>
        <taxon>Dikarya</taxon>
        <taxon>Ascomycota</taxon>
        <taxon>Pezizomycotina</taxon>
        <taxon>Eurotiomycetes</taxon>
        <taxon>Eurotiomycetidae</taxon>
        <taxon>Eurotiales</taxon>
        <taxon>Aspergillaceae</taxon>
        <taxon>Penicillium</taxon>
    </lineage>
</organism>
<evidence type="ECO:0000256" key="1">
    <source>
        <dbReference type="ARBA" id="ARBA00022450"/>
    </source>
</evidence>
<dbReference type="GO" id="GO:0016874">
    <property type="term" value="F:ligase activity"/>
    <property type="evidence" value="ECO:0007669"/>
    <property type="project" value="UniProtKB-KW"/>
</dbReference>
<sequence length="2154" mass="237156">MGDTGSEDWTVQDGDTTSLESSMCQKEVPKDMIQETTPWPTSYEGMLRLVHAESREAGCMYRSQYVLRIAAECDLEKLRDAWKIVASLNPLFRTKVVGDKGQLRCVVLLDSDVLWNDRKETTNLSQNDDPQMAGPPEGRLANLEILEQARCHNCTHDLLLTRYHAISDEWSLHAVLQQFQQAYDSINPQKPPCRGLEKVSNDAQGIQERNNFWKSLLGGFSSSHFPSRPMQPHACTFEKQQFSFCLPGSHHTTKELYASIYLSWGMTLSQYTSSWDVVFGVTGQLSSSTRTNTPDGNVHPFRIVMQPEMTVEAALLILESQEQYIRTTDPGTLGDISCLDEDVALACQFQNVLSIFSRSSVDATKAPLTASQGTGKQYPLMVTCDCDDENGNIGITVSHDSESITCALMTWVLHQFASNLERTLMYSKEKLANVRSLSPAHVEQLHTWNAAVPEGIQACAHELIIEKSVTQPNAPAVHAWDGDLSYQDLDRLSSVLAESLRHRSTAPGSFVPIYMEKTKWAVVAMLAVMRIGAAFLLLSSSQPVNRVQDLCRRVQAKIILSSPRLAENLCGFSEDVDLIEIDERIKDGPCDMLQERPLVRPQDPIYLFFTSGSTGEPKGVLVHHAAVATNAIKRGEALQLSQISRVLQFASFSFDACIAEIIFPLVNGGCICIASETQLQGELEQTIRHYAVNRAYLTPSVARSLSSSVISLLDHLSLVGEEYRASDLEMSKHTHLLNEYGPAECAVGATIRKNLTPEGDLNNIGWGVGAVCWVVDPDDVSRRVPIGSVGELLIEGPIVGRGYLNNPDGTNEKFIQPPQWLTTLRQNVHGLCYRTGDLVKYSTKGDGSLNFVGRKDNQVKLRGQRLDLGDIEAHMAVAFPDAKQVLVEVITPANDPDQMVLAGFIFHPRSNLEEAQSDIEIPDMQNSIFATGGKQGFIRRVSDAETYLHSHLPSYMIPTVFLPLRRPVLSSSGKVDRQMLRKAASALSRHTLQSYRAQARHKQPPSTDKEAALRRMITFLFNIEEDEVGLNDHFFHLGGDSLGAMELTKTARKNGYQLTVAAVFEFPILQDLASKMRRQNGSELLNRPHPFALLESSTREAVISHSLESCMAGHDDQIEDIHPATPLQEALFALSMRTPGAYLAYLVFELDANISLSRFQDAWYAVLLANSALRSRIVTNSEHGTFQVVFRDPPRWSTLQEVNDLEIQPGYPLLAFCLSEPDSRPLTFTLAIHHAIYDGWSKDVFLHQLREAYDGNHLRPQSFNALVEYTTSSDTAAAEAYWKDEMAGFHSTPFPTPSPSGSASRATSCVEQSILVNPPSGITTASLMKLAWAVSLSQYTSSDDVVFGMTLSGRDVPVPGIENIVGPVVATVPVRVKLDQNASIKNLLSLVQCRSARMVEFQHLGTQNIRRVSPEAELACRFGNLLVIHMPREKIIKSDIIRGLLNEEEVNTMLHTHALVLVCDLYTDFTVRVQVRFDDQVVTHSEATGLLSQVLHVISVLLSASDNTLLADVSPLSPEGEAALSAWTHVPPKRIDACVHSLVQGVCKRHPLSPAVCAWDGEFTYSELGGLSDQLASHLLHVGVEPKTFVPVILKKTRWAVVAMLAILKVGAAFVLMDPSQPLQRIRGMCEECGSSIVISNKASVPNSADLSIPVICISNVETCWQRSAVDISDRSLPLPVSTESPVYVVFTSGSTGKPKGVIIDHGAFCTLAITFNKTAGLDSQTRMFQFASYAFDASIIDMLAPLLAGGCVCIPSESERTDDLAGSVKRMNANFADFTPSLLQELDPRSFPTIKKIIVGGERMTSAEVRTWSPAVRLLNVYGPAECCDISTLQPNVSVDSDINSVGHPLATDCWIVHPSDHNRLVPIGVVGELLLGGPKVGMGYINNPFATSKAFLSDAPPWLAKFRPDSAFNRLYKTGDLVSYSADGSLRFVGRKDFQIKIRGQRIEPGEIEVAIQKCLPDAPHIVVDAVGSQSGGLNKTLVAFIAVESTDPTTNGNYHPEDLFTAPDEILQERLNCVNAELHTKLPSAMVPAKYLVLRLIPFTISGKVDRRALRETASLLTDEELELYAKTQLMKKQPSTPQEGILQQICASVLRRAPESVSMGESFFHLGGDSIMAMKLVQLGRRNGLCFQVTDVYRSSKIADLVAANH</sequence>
<dbReference type="PROSITE" id="PS00455">
    <property type="entry name" value="AMP_BINDING"/>
    <property type="match status" value="2"/>
</dbReference>
<dbReference type="FunFam" id="3.30.559.30:FF:000003">
    <property type="entry name" value="Nonribosomal peptide synthase SidD"/>
    <property type="match status" value="1"/>
</dbReference>
<dbReference type="Gene3D" id="2.30.38.10">
    <property type="entry name" value="Luciferase, Domain 3"/>
    <property type="match status" value="1"/>
</dbReference>
<dbReference type="SUPFAM" id="SSF56801">
    <property type="entry name" value="Acetyl-CoA synthetase-like"/>
    <property type="match status" value="2"/>
</dbReference>
<protein>
    <recommendedName>
        <fullName evidence="6">Carrier domain-containing protein</fullName>
    </recommendedName>
</protein>
<dbReference type="FunFam" id="3.30.300.30:FF:000015">
    <property type="entry name" value="Nonribosomal peptide synthase SidD"/>
    <property type="match status" value="2"/>
</dbReference>
<evidence type="ECO:0000313" key="7">
    <source>
        <dbReference type="EMBL" id="CEJ62614.1"/>
    </source>
</evidence>
<keyword evidence="1" id="KW-0596">Phosphopantetheine</keyword>
<dbReference type="GO" id="GO:0043041">
    <property type="term" value="P:amino acid activation for nonribosomal peptide biosynthetic process"/>
    <property type="evidence" value="ECO:0007669"/>
    <property type="project" value="TreeGrafter"/>
</dbReference>
<dbReference type="InterPro" id="IPR036736">
    <property type="entry name" value="ACP-like_sf"/>
</dbReference>